<protein>
    <submittedName>
        <fullName evidence="2">Glycosyltransferase, GT2 family</fullName>
    </submittedName>
</protein>
<proteinExistence type="predicted"/>
<evidence type="ECO:0000313" key="3">
    <source>
        <dbReference type="Proteomes" id="UP000193083"/>
    </source>
</evidence>
<dbReference type="AlphaFoldDB" id="A0A1X7PAD4"/>
<dbReference type="InterPro" id="IPR001173">
    <property type="entry name" value="Glyco_trans_2-like"/>
</dbReference>
<keyword evidence="2" id="KW-0808">Transferase</keyword>
<accession>A0A1X7PAD4</accession>
<organism evidence="2 3">
    <name type="scientific">Mesorhizobium australicum</name>
    <dbReference type="NCBI Taxonomy" id="536018"/>
    <lineage>
        <taxon>Bacteria</taxon>
        <taxon>Pseudomonadati</taxon>
        <taxon>Pseudomonadota</taxon>
        <taxon>Alphaproteobacteria</taxon>
        <taxon>Hyphomicrobiales</taxon>
        <taxon>Phyllobacteriaceae</taxon>
        <taxon>Mesorhizobium</taxon>
    </lineage>
</organism>
<feature type="domain" description="Glycosyltransferase 2-like" evidence="1">
    <location>
        <begin position="12"/>
        <end position="100"/>
    </location>
</feature>
<sequence length="309" mass="33698">MTTPASASPRLSIVVVVYNMRREAPRTLHSLSAAYQQGVSADDYEVIVVENGSTEPLDPATVAAIGPNFRYTYIANAAPSPVGAVNHGASLSIAPNISVMIDGARMATPGIVARTLEALDAFHPAAVTTIALHLGPDVQFRTMTRGYDRVVEDGLLASIDWPKDGYRLFEIGALAPSSGGGWLEPLAESNLISMPREVWDRLGGMDPGFVIRGGGLANLDFYNRVCELTDLRIVCLFGEATFHQFHGGIMTNRPEEQMPDEMRDYLAEYRTVRGKEFRRATRPHLVYGEPRPEALQILKAAADKILSET</sequence>
<dbReference type="Pfam" id="PF00535">
    <property type="entry name" value="Glycos_transf_2"/>
    <property type="match status" value="1"/>
</dbReference>
<dbReference type="CDD" id="cd00761">
    <property type="entry name" value="Glyco_tranf_GTA_type"/>
    <property type="match status" value="1"/>
</dbReference>
<dbReference type="InterPro" id="IPR029044">
    <property type="entry name" value="Nucleotide-diphossugar_trans"/>
</dbReference>
<dbReference type="EMBL" id="FXBL01000004">
    <property type="protein sequence ID" value="SMH47449.1"/>
    <property type="molecule type" value="Genomic_DNA"/>
</dbReference>
<dbReference type="RefSeq" id="WP_085465336.1">
    <property type="nucleotide sequence ID" value="NZ_FXBL01000004.1"/>
</dbReference>
<dbReference type="Gene3D" id="3.90.550.10">
    <property type="entry name" value="Spore Coat Polysaccharide Biosynthesis Protein SpsA, Chain A"/>
    <property type="match status" value="1"/>
</dbReference>
<evidence type="ECO:0000259" key="1">
    <source>
        <dbReference type="Pfam" id="PF00535"/>
    </source>
</evidence>
<reference evidence="2 3" key="1">
    <citation type="submission" date="2017-04" db="EMBL/GenBank/DDBJ databases">
        <authorList>
            <person name="Afonso C.L."/>
            <person name="Miller P.J."/>
            <person name="Scott M.A."/>
            <person name="Spackman E."/>
            <person name="Goraichik I."/>
            <person name="Dimitrov K.M."/>
            <person name="Suarez D.L."/>
            <person name="Swayne D.E."/>
        </authorList>
    </citation>
    <scope>NUCLEOTIDE SEQUENCE [LARGE SCALE GENOMIC DNA]</scope>
    <source>
        <strain evidence="2 3">B5P</strain>
    </source>
</reference>
<name>A0A1X7PAD4_9HYPH</name>
<dbReference type="GO" id="GO:0016740">
    <property type="term" value="F:transferase activity"/>
    <property type="evidence" value="ECO:0007669"/>
    <property type="project" value="UniProtKB-KW"/>
</dbReference>
<dbReference type="SUPFAM" id="SSF53448">
    <property type="entry name" value="Nucleotide-diphospho-sugar transferases"/>
    <property type="match status" value="1"/>
</dbReference>
<dbReference type="OrthoDB" id="799111at2"/>
<gene>
    <name evidence="2" type="ORF">SAMN02982922_3521</name>
</gene>
<evidence type="ECO:0000313" key="2">
    <source>
        <dbReference type="EMBL" id="SMH47449.1"/>
    </source>
</evidence>
<dbReference type="Proteomes" id="UP000193083">
    <property type="component" value="Unassembled WGS sequence"/>
</dbReference>
<keyword evidence="3" id="KW-1185">Reference proteome</keyword>